<evidence type="ECO:0000256" key="2">
    <source>
        <dbReference type="ARBA" id="ARBA00004721"/>
    </source>
</evidence>
<dbReference type="EMBL" id="BBXM02000006">
    <property type="protein sequence ID" value="GIC91336.1"/>
    <property type="molecule type" value="Genomic_DNA"/>
</dbReference>
<gene>
    <name evidence="8" type="ORF">Aud_007779</name>
</gene>
<protein>
    <recommendedName>
        <fullName evidence="10">Monooxygenase</fullName>
    </recommendedName>
</protein>
<accession>A0A8E0QYW4</accession>
<sequence length="157" mass="18022">MEIQSETKGWQRRRMENFNAFTCNQQPPPKVNMVADGWTEIPSFSLLIGAQQGLDPEYVNQMREVDRARQQRIRDRVHDIVQARTISNLLAPWYPGLCKRPCFHDDYLPSFNRPNVKLVDVRDHGISHFTAKGIVADNTKYELDAVIFSTGFTVAAT</sequence>
<comment type="pathway">
    <text evidence="2">Secondary metabolite biosynthesis; terpenoid biosynthesis.</text>
</comment>
<evidence type="ECO:0000313" key="8">
    <source>
        <dbReference type="EMBL" id="GIC91336.1"/>
    </source>
</evidence>
<comment type="similarity">
    <text evidence="3">Belongs to the FAD-binding monooxygenase family.</text>
</comment>
<dbReference type="GeneID" id="66995256"/>
<dbReference type="RefSeq" id="XP_043148602.1">
    <property type="nucleotide sequence ID" value="XM_043292667.1"/>
</dbReference>
<dbReference type="AlphaFoldDB" id="A0A8E0QYW4"/>
<dbReference type="GO" id="GO:0016491">
    <property type="term" value="F:oxidoreductase activity"/>
    <property type="evidence" value="ECO:0007669"/>
    <property type="project" value="UniProtKB-KW"/>
</dbReference>
<name>A0A8E0QYW4_9EURO</name>
<evidence type="ECO:0000256" key="7">
    <source>
        <dbReference type="ARBA" id="ARBA00023002"/>
    </source>
</evidence>
<proteinExistence type="inferred from homology"/>
<comment type="caution">
    <text evidence="8">The sequence shown here is derived from an EMBL/GenBank/DDBJ whole genome shotgun (WGS) entry which is preliminary data.</text>
</comment>
<evidence type="ECO:0000256" key="3">
    <source>
        <dbReference type="ARBA" id="ARBA00010139"/>
    </source>
</evidence>
<comment type="cofactor">
    <cofactor evidence="1">
        <name>FAD</name>
        <dbReference type="ChEBI" id="CHEBI:57692"/>
    </cofactor>
</comment>
<keyword evidence="4" id="KW-0285">Flavoprotein</keyword>
<reference evidence="8" key="1">
    <citation type="journal article" date="2015" name="Genome Announc.">
        <title>Draft Genome Sequence of the Pathogenic Filamentous Fungus Aspergillus udagawae Strain IFM 46973T.</title>
        <authorList>
            <person name="Kusuya Y."/>
            <person name="Takahashi-Nakaguchi A."/>
            <person name="Takahashi H."/>
            <person name="Yaguchi T."/>
        </authorList>
    </citation>
    <scope>NUCLEOTIDE SEQUENCE</scope>
    <source>
        <strain evidence="8">IFM 46973</strain>
    </source>
</reference>
<evidence type="ECO:0000256" key="4">
    <source>
        <dbReference type="ARBA" id="ARBA00022630"/>
    </source>
</evidence>
<dbReference type="InterPro" id="IPR050775">
    <property type="entry name" value="FAD-binding_Monooxygenases"/>
</dbReference>
<keyword evidence="6" id="KW-0521">NADP</keyword>
<evidence type="ECO:0008006" key="10">
    <source>
        <dbReference type="Google" id="ProtNLM"/>
    </source>
</evidence>
<organism evidence="8 9">
    <name type="scientific">Aspergillus udagawae</name>
    <dbReference type="NCBI Taxonomy" id="91492"/>
    <lineage>
        <taxon>Eukaryota</taxon>
        <taxon>Fungi</taxon>
        <taxon>Dikarya</taxon>
        <taxon>Ascomycota</taxon>
        <taxon>Pezizomycotina</taxon>
        <taxon>Eurotiomycetes</taxon>
        <taxon>Eurotiomycetidae</taxon>
        <taxon>Eurotiales</taxon>
        <taxon>Aspergillaceae</taxon>
        <taxon>Aspergillus</taxon>
        <taxon>Aspergillus subgen. Fumigati</taxon>
    </lineage>
</organism>
<dbReference type="InterPro" id="IPR036188">
    <property type="entry name" value="FAD/NAD-bd_sf"/>
</dbReference>
<evidence type="ECO:0000313" key="9">
    <source>
        <dbReference type="Proteomes" id="UP000036893"/>
    </source>
</evidence>
<dbReference type="Proteomes" id="UP000036893">
    <property type="component" value="Unassembled WGS sequence"/>
</dbReference>
<dbReference type="PANTHER" id="PTHR43098">
    <property type="entry name" value="L-ORNITHINE N(5)-MONOOXYGENASE-RELATED"/>
    <property type="match status" value="1"/>
</dbReference>
<dbReference type="SUPFAM" id="SSF51905">
    <property type="entry name" value="FAD/NAD(P)-binding domain"/>
    <property type="match status" value="1"/>
</dbReference>
<reference evidence="8" key="2">
    <citation type="submission" date="2021-01" db="EMBL/GenBank/DDBJ databases">
        <title>Pan-genome distribution and transcriptional activeness of fungal secondary metabolism genes in Aspergillus section Fumigati.</title>
        <authorList>
            <person name="Takahashi H."/>
            <person name="Umemura M."/>
            <person name="Ninomiya A."/>
            <person name="Kusuya Y."/>
            <person name="Urayama S."/>
            <person name="Shimizu M."/>
            <person name="Watanabe A."/>
            <person name="Kamei K."/>
            <person name="Yaguchi T."/>
            <person name="Hagiwara D."/>
        </authorList>
    </citation>
    <scope>NUCLEOTIDE SEQUENCE</scope>
    <source>
        <strain evidence="8">IFM 46973</strain>
    </source>
</reference>
<evidence type="ECO:0000256" key="6">
    <source>
        <dbReference type="ARBA" id="ARBA00022857"/>
    </source>
</evidence>
<keyword evidence="5" id="KW-0274">FAD</keyword>
<evidence type="ECO:0000256" key="5">
    <source>
        <dbReference type="ARBA" id="ARBA00022827"/>
    </source>
</evidence>
<keyword evidence="7" id="KW-0560">Oxidoreductase</keyword>
<dbReference type="PANTHER" id="PTHR43098:SF2">
    <property type="entry name" value="FAD-BINDING MONOOXYGENASE AUSB-RELATED"/>
    <property type="match status" value="1"/>
</dbReference>
<evidence type="ECO:0000256" key="1">
    <source>
        <dbReference type="ARBA" id="ARBA00001974"/>
    </source>
</evidence>